<proteinExistence type="predicted"/>
<keyword evidence="2" id="KW-1185">Reference proteome</keyword>
<organism evidence="1 2">
    <name type="scientific">Rhododendron simsii</name>
    <name type="common">Sims's rhododendron</name>
    <dbReference type="NCBI Taxonomy" id="118357"/>
    <lineage>
        <taxon>Eukaryota</taxon>
        <taxon>Viridiplantae</taxon>
        <taxon>Streptophyta</taxon>
        <taxon>Embryophyta</taxon>
        <taxon>Tracheophyta</taxon>
        <taxon>Spermatophyta</taxon>
        <taxon>Magnoliopsida</taxon>
        <taxon>eudicotyledons</taxon>
        <taxon>Gunneridae</taxon>
        <taxon>Pentapetalae</taxon>
        <taxon>asterids</taxon>
        <taxon>Ericales</taxon>
        <taxon>Ericaceae</taxon>
        <taxon>Ericoideae</taxon>
        <taxon>Rhodoreae</taxon>
        <taxon>Rhododendron</taxon>
    </lineage>
</organism>
<dbReference type="EMBL" id="WJXA01000011">
    <property type="protein sequence ID" value="KAF7128127.1"/>
    <property type="molecule type" value="Genomic_DNA"/>
</dbReference>
<sequence length="88" mass="9322">MMMLTMATLFKIEAVCRLCDCDMRDFAFAGISRSTATVFIFAGASRSNLLEAVANLFPGSFVLAGLGRGGLARGLIGETQSRLLGKGK</sequence>
<gene>
    <name evidence="1" type="ORF">RHSIM_Rhsim11G0143700</name>
</gene>
<dbReference type="Proteomes" id="UP000626092">
    <property type="component" value="Unassembled WGS sequence"/>
</dbReference>
<dbReference type="AlphaFoldDB" id="A0A834G8W8"/>
<dbReference type="OrthoDB" id="1817100at2759"/>
<reference evidence="1" key="1">
    <citation type="submission" date="2019-11" db="EMBL/GenBank/DDBJ databases">
        <authorList>
            <person name="Liu Y."/>
            <person name="Hou J."/>
            <person name="Li T.-Q."/>
            <person name="Guan C.-H."/>
            <person name="Wu X."/>
            <person name="Wu H.-Z."/>
            <person name="Ling F."/>
            <person name="Zhang R."/>
            <person name="Shi X.-G."/>
            <person name="Ren J.-P."/>
            <person name="Chen E.-F."/>
            <person name="Sun J.-M."/>
        </authorList>
    </citation>
    <scope>NUCLEOTIDE SEQUENCE</scope>
    <source>
        <strain evidence="1">Adult_tree_wgs_1</strain>
        <tissue evidence="1">Leaves</tissue>
    </source>
</reference>
<comment type="caution">
    <text evidence="1">The sequence shown here is derived from an EMBL/GenBank/DDBJ whole genome shotgun (WGS) entry which is preliminary data.</text>
</comment>
<name>A0A834G8W8_RHOSS</name>
<accession>A0A834G8W8</accession>
<protein>
    <submittedName>
        <fullName evidence="1">Uncharacterized protein</fullName>
    </submittedName>
</protein>
<evidence type="ECO:0000313" key="1">
    <source>
        <dbReference type="EMBL" id="KAF7128127.1"/>
    </source>
</evidence>
<evidence type="ECO:0000313" key="2">
    <source>
        <dbReference type="Proteomes" id="UP000626092"/>
    </source>
</evidence>